<accession>A0A9X6RLC3</accession>
<evidence type="ECO:0000313" key="2">
    <source>
        <dbReference type="EMBL" id="OWA52203.1"/>
    </source>
</evidence>
<dbReference type="EMBL" id="MTYJ01000256">
    <property type="protein sequence ID" value="OWA52203.1"/>
    <property type="molecule type" value="Genomic_DNA"/>
</dbReference>
<keyword evidence="3" id="KW-1185">Reference proteome</keyword>
<name>A0A9X6RLC3_HYPEX</name>
<evidence type="ECO:0000256" key="1">
    <source>
        <dbReference type="SAM" id="SignalP"/>
    </source>
</evidence>
<keyword evidence="1" id="KW-0732">Signal</keyword>
<feature type="chain" id="PRO_5040896900" description="Secreted protein" evidence="1">
    <location>
        <begin position="25"/>
        <end position="148"/>
    </location>
</feature>
<dbReference type="AlphaFoldDB" id="A0A9X6RLC3"/>
<gene>
    <name evidence="2" type="ORF">BV898_16662</name>
</gene>
<protein>
    <recommendedName>
        <fullName evidence="4">Secreted protein</fullName>
    </recommendedName>
</protein>
<organism evidence="2 3">
    <name type="scientific">Hypsibius exemplaris</name>
    <name type="common">Freshwater tardigrade</name>
    <dbReference type="NCBI Taxonomy" id="2072580"/>
    <lineage>
        <taxon>Eukaryota</taxon>
        <taxon>Metazoa</taxon>
        <taxon>Ecdysozoa</taxon>
        <taxon>Tardigrada</taxon>
        <taxon>Eutardigrada</taxon>
        <taxon>Parachela</taxon>
        <taxon>Hypsibioidea</taxon>
        <taxon>Hypsibiidae</taxon>
        <taxon>Hypsibius</taxon>
    </lineage>
</organism>
<proteinExistence type="predicted"/>
<evidence type="ECO:0008006" key="4">
    <source>
        <dbReference type="Google" id="ProtNLM"/>
    </source>
</evidence>
<feature type="signal peptide" evidence="1">
    <location>
        <begin position="1"/>
        <end position="24"/>
    </location>
</feature>
<dbReference type="Proteomes" id="UP000192578">
    <property type="component" value="Unassembled WGS sequence"/>
</dbReference>
<sequence>MTKIFALSAGLFVLLGLLVPFSHAQYYACNGFLYSYPNQGCTYGNQFAQQQQFVQQQYVPQQQIVASVANGGLPQIAPYNTLPMRNFRPAARSAEWRGDAVDKPHNDSRQKYTDQRFSLENIRPSTSDQIIFTHLLNVLCALIYYPAL</sequence>
<reference evidence="3" key="1">
    <citation type="submission" date="2017-01" db="EMBL/GenBank/DDBJ databases">
        <title>Comparative genomics of anhydrobiosis in the tardigrade Hypsibius dujardini.</title>
        <authorList>
            <person name="Yoshida Y."/>
            <person name="Koutsovoulos G."/>
            <person name="Laetsch D."/>
            <person name="Stevens L."/>
            <person name="Kumar S."/>
            <person name="Horikawa D."/>
            <person name="Ishino K."/>
            <person name="Komine S."/>
            <person name="Tomita M."/>
            <person name="Blaxter M."/>
            <person name="Arakawa K."/>
        </authorList>
    </citation>
    <scope>NUCLEOTIDE SEQUENCE [LARGE SCALE GENOMIC DNA]</scope>
    <source>
        <strain evidence="3">Z151</strain>
    </source>
</reference>
<evidence type="ECO:0000313" key="3">
    <source>
        <dbReference type="Proteomes" id="UP000192578"/>
    </source>
</evidence>
<comment type="caution">
    <text evidence="2">The sequence shown here is derived from an EMBL/GenBank/DDBJ whole genome shotgun (WGS) entry which is preliminary data.</text>
</comment>